<feature type="binding site" evidence="9">
    <location>
        <position position="66"/>
    </location>
    <ligand>
        <name>ATP</name>
        <dbReference type="ChEBI" id="CHEBI:30616"/>
    </ligand>
</feature>
<evidence type="ECO:0000256" key="3">
    <source>
        <dbReference type="ARBA" id="ARBA00022679"/>
    </source>
</evidence>
<reference evidence="12" key="2">
    <citation type="submission" date="2015-01" db="EMBL/GenBank/DDBJ databases">
        <title>Evolutionary Origins and Diversification of the Mycorrhizal Mutualists.</title>
        <authorList>
            <consortium name="DOE Joint Genome Institute"/>
            <consortium name="Mycorrhizal Genomics Consortium"/>
            <person name="Kohler A."/>
            <person name="Kuo A."/>
            <person name="Nagy L.G."/>
            <person name="Floudas D."/>
            <person name="Copeland A."/>
            <person name="Barry K.W."/>
            <person name="Cichocki N."/>
            <person name="Veneault-Fourrey C."/>
            <person name="LaButti K."/>
            <person name="Lindquist E.A."/>
            <person name="Lipzen A."/>
            <person name="Lundell T."/>
            <person name="Morin E."/>
            <person name="Murat C."/>
            <person name="Riley R."/>
            <person name="Ohm R."/>
            <person name="Sun H."/>
            <person name="Tunlid A."/>
            <person name="Henrissat B."/>
            <person name="Grigoriev I.V."/>
            <person name="Hibbett D.S."/>
            <person name="Martin F."/>
        </authorList>
    </citation>
    <scope>NUCLEOTIDE SEQUENCE [LARGE SCALE GENOMIC DNA]</scope>
    <source>
        <strain evidence="12">LaAM-08-1</strain>
    </source>
</reference>
<dbReference type="OrthoDB" id="68483at2759"/>
<dbReference type="InterPro" id="IPR000719">
    <property type="entry name" value="Prot_kinase_dom"/>
</dbReference>
<dbReference type="PROSITE" id="PS00107">
    <property type="entry name" value="PROTEIN_KINASE_ATP"/>
    <property type="match status" value="1"/>
</dbReference>
<evidence type="ECO:0000256" key="1">
    <source>
        <dbReference type="ARBA" id="ARBA00012513"/>
    </source>
</evidence>
<dbReference type="SUPFAM" id="SSF56112">
    <property type="entry name" value="Protein kinase-like (PK-like)"/>
    <property type="match status" value="1"/>
</dbReference>
<proteinExistence type="predicted"/>
<evidence type="ECO:0000259" key="10">
    <source>
        <dbReference type="PROSITE" id="PS50011"/>
    </source>
</evidence>
<dbReference type="Proteomes" id="UP000054477">
    <property type="component" value="Unassembled WGS sequence"/>
</dbReference>
<gene>
    <name evidence="11" type="ORF">K443DRAFT_311768</name>
</gene>
<evidence type="ECO:0000256" key="8">
    <source>
        <dbReference type="ARBA" id="ARBA00048679"/>
    </source>
</evidence>
<name>A0A0C9WUL9_9AGAR</name>
<dbReference type="Gene3D" id="3.30.200.20">
    <property type="entry name" value="Phosphorylase Kinase, domain 1"/>
    <property type="match status" value="1"/>
</dbReference>
<accession>A0A0C9WUL9</accession>
<feature type="domain" description="Protein kinase" evidence="10">
    <location>
        <begin position="33"/>
        <end position="324"/>
    </location>
</feature>
<evidence type="ECO:0000313" key="11">
    <source>
        <dbReference type="EMBL" id="KIJ95955.1"/>
    </source>
</evidence>
<comment type="catalytic activity">
    <reaction evidence="8">
        <text>L-seryl-[protein] + ATP = O-phospho-L-seryl-[protein] + ADP + H(+)</text>
        <dbReference type="Rhea" id="RHEA:17989"/>
        <dbReference type="Rhea" id="RHEA-COMP:9863"/>
        <dbReference type="Rhea" id="RHEA-COMP:11604"/>
        <dbReference type="ChEBI" id="CHEBI:15378"/>
        <dbReference type="ChEBI" id="CHEBI:29999"/>
        <dbReference type="ChEBI" id="CHEBI:30616"/>
        <dbReference type="ChEBI" id="CHEBI:83421"/>
        <dbReference type="ChEBI" id="CHEBI:456216"/>
        <dbReference type="EC" id="2.7.11.1"/>
    </reaction>
</comment>
<dbReference type="Pfam" id="PF00069">
    <property type="entry name" value="Pkinase"/>
    <property type="match status" value="1"/>
</dbReference>
<dbReference type="SMART" id="SM00220">
    <property type="entry name" value="S_TKc"/>
    <property type="match status" value="1"/>
</dbReference>
<keyword evidence="6 9" id="KW-0067">ATP-binding</keyword>
<dbReference type="PROSITE" id="PS50011">
    <property type="entry name" value="PROTEIN_KINASE_DOM"/>
    <property type="match status" value="1"/>
</dbReference>
<dbReference type="InterPro" id="IPR050236">
    <property type="entry name" value="Ser_Thr_kinase_AGC"/>
</dbReference>
<dbReference type="PANTHER" id="PTHR24356:SF1">
    <property type="entry name" value="SERINE_THREONINE-PROTEIN KINASE GREATWALL"/>
    <property type="match status" value="1"/>
</dbReference>
<dbReference type="InterPro" id="IPR017441">
    <property type="entry name" value="Protein_kinase_ATP_BS"/>
</dbReference>
<protein>
    <recommendedName>
        <fullName evidence="1">non-specific serine/threonine protein kinase</fullName>
        <ecNumber evidence="1">2.7.11.1</ecNumber>
    </recommendedName>
</protein>
<dbReference type="HOGENOM" id="CLU_534254_0_0_1"/>
<dbReference type="GO" id="GO:0035556">
    <property type="term" value="P:intracellular signal transduction"/>
    <property type="evidence" value="ECO:0007669"/>
    <property type="project" value="TreeGrafter"/>
</dbReference>
<dbReference type="PANTHER" id="PTHR24356">
    <property type="entry name" value="SERINE/THREONINE-PROTEIN KINASE"/>
    <property type="match status" value="1"/>
</dbReference>
<evidence type="ECO:0000256" key="7">
    <source>
        <dbReference type="ARBA" id="ARBA00047899"/>
    </source>
</evidence>
<keyword evidence="12" id="KW-1185">Reference proteome</keyword>
<dbReference type="Gene3D" id="1.10.510.10">
    <property type="entry name" value="Transferase(Phosphotransferase) domain 1"/>
    <property type="match status" value="1"/>
</dbReference>
<dbReference type="EMBL" id="KN838737">
    <property type="protein sequence ID" value="KIJ95955.1"/>
    <property type="molecule type" value="Genomic_DNA"/>
</dbReference>
<dbReference type="GO" id="GO:0004674">
    <property type="term" value="F:protein serine/threonine kinase activity"/>
    <property type="evidence" value="ECO:0007669"/>
    <property type="project" value="UniProtKB-KW"/>
</dbReference>
<evidence type="ECO:0000256" key="6">
    <source>
        <dbReference type="ARBA" id="ARBA00022840"/>
    </source>
</evidence>
<sequence>MAFADINLHSLQTSFECDSIPALPKLASFIGTHEIIKFIGGGTYGKVYLTKNRVTGVKAAVKVIKKSALNFITIDAAVEEKAALLCLRDSPWFTHLQASWHDDANFYLATTHCPMPLDEVIWRAGGALDPEHAQFYMVELTIGLQELHKRGMIHRDIKPANLLIDVTGHLVIADVGLIKDFGKFPSLAERVYQPFWPFAKGDEISTTTPYRNPRELPFVVYDRCGTTLFMAPEIIRGLPYSFGVDYWAATVVLFTMLTGRTPFGWDEQNPCPVNVQVVICPVQWTPAPRENVSAVAKDFIQQMLVKHPSERLRVEIDMHRHPYFDGIDWERMKARQIPPPWVPSEDHIPQAVEEEEPVVTVGRPYKKGEDPLPEFYFNPIHSVAIVVEGRPSNSEADDIRDIQNVVFINDHYRKRLAALPHLRGTQPRTDNDRSALAPPTQAVDRSVEVMPVIRHSHKTAPHRGSPNLPPHLLPSKNIAVDMISRSGSWMSKAFQSKLAKLKQSKPVARL</sequence>
<dbReference type="EC" id="2.7.11.1" evidence="1"/>
<dbReference type="STRING" id="1095629.A0A0C9WUL9"/>
<dbReference type="InterPro" id="IPR008271">
    <property type="entry name" value="Ser/Thr_kinase_AS"/>
</dbReference>
<evidence type="ECO:0000313" key="12">
    <source>
        <dbReference type="Proteomes" id="UP000054477"/>
    </source>
</evidence>
<reference evidence="11 12" key="1">
    <citation type="submission" date="2014-04" db="EMBL/GenBank/DDBJ databases">
        <authorList>
            <consortium name="DOE Joint Genome Institute"/>
            <person name="Kuo A."/>
            <person name="Kohler A."/>
            <person name="Nagy L.G."/>
            <person name="Floudas D."/>
            <person name="Copeland A."/>
            <person name="Barry K.W."/>
            <person name="Cichocki N."/>
            <person name="Veneault-Fourrey C."/>
            <person name="LaButti K."/>
            <person name="Lindquist E.A."/>
            <person name="Lipzen A."/>
            <person name="Lundell T."/>
            <person name="Morin E."/>
            <person name="Murat C."/>
            <person name="Sun H."/>
            <person name="Tunlid A."/>
            <person name="Henrissat B."/>
            <person name="Grigoriev I.V."/>
            <person name="Hibbett D.S."/>
            <person name="Martin F."/>
            <person name="Nordberg H.P."/>
            <person name="Cantor M.N."/>
            <person name="Hua S.X."/>
        </authorList>
    </citation>
    <scope>NUCLEOTIDE SEQUENCE [LARGE SCALE GENOMIC DNA]</scope>
    <source>
        <strain evidence="11 12">LaAM-08-1</strain>
    </source>
</reference>
<keyword evidence="3" id="KW-0808">Transferase</keyword>
<dbReference type="GO" id="GO:0005524">
    <property type="term" value="F:ATP binding"/>
    <property type="evidence" value="ECO:0007669"/>
    <property type="project" value="UniProtKB-UniRule"/>
</dbReference>
<organism evidence="11 12">
    <name type="scientific">Laccaria amethystina LaAM-08-1</name>
    <dbReference type="NCBI Taxonomy" id="1095629"/>
    <lineage>
        <taxon>Eukaryota</taxon>
        <taxon>Fungi</taxon>
        <taxon>Dikarya</taxon>
        <taxon>Basidiomycota</taxon>
        <taxon>Agaricomycotina</taxon>
        <taxon>Agaricomycetes</taxon>
        <taxon>Agaricomycetidae</taxon>
        <taxon>Agaricales</taxon>
        <taxon>Agaricineae</taxon>
        <taxon>Hydnangiaceae</taxon>
        <taxon>Laccaria</taxon>
    </lineage>
</organism>
<evidence type="ECO:0000256" key="2">
    <source>
        <dbReference type="ARBA" id="ARBA00022527"/>
    </source>
</evidence>
<dbReference type="PROSITE" id="PS00108">
    <property type="entry name" value="PROTEIN_KINASE_ST"/>
    <property type="match status" value="1"/>
</dbReference>
<keyword evidence="2" id="KW-0723">Serine/threonine-protein kinase</keyword>
<dbReference type="AlphaFoldDB" id="A0A0C9WUL9"/>
<evidence type="ECO:0000256" key="5">
    <source>
        <dbReference type="ARBA" id="ARBA00022777"/>
    </source>
</evidence>
<dbReference type="InterPro" id="IPR011009">
    <property type="entry name" value="Kinase-like_dom_sf"/>
</dbReference>
<keyword evidence="4 9" id="KW-0547">Nucleotide-binding</keyword>
<evidence type="ECO:0000256" key="9">
    <source>
        <dbReference type="PROSITE-ProRule" id="PRU10141"/>
    </source>
</evidence>
<comment type="catalytic activity">
    <reaction evidence="7">
        <text>L-threonyl-[protein] + ATP = O-phospho-L-threonyl-[protein] + ADP + H(+)</text>
        <dbReference type="Rhea" id="RHEA:46608"/>
        <dbReference type="Rhea" id="RHEA-COMP:11060"/>
        <dbReference type="Rhea" id="RHEA-COMP:11605"/>
        <dbReference type="ChEBI" id="CHEBI:15378"/>
        <dbReference type="ChEBI" id="CHEBI:30013"/>
        <dbReference type="ChEBI" id="CHEBI:30616"/>
        <dbReference type="ChEBI" id="CHEBI:61977"/>
        <dbReference type="ChEBI" id="CHEBI:456216"/>
        <dbReference type="EC" id="2.7.11.1"/>
    </reaction>
</comment>
<keyword evidence="5" id="KW-0418">Kinase</keyword>
<evidence type="ECO:0000256" key="4">
    <source>
        <dbReference type="ARBA" id="ARBA00022741"/>
    </source>
</evidence>